<dbReference type="Pfam" id="PF05833">
    <property type="entry name" value="NFACT_N"/>
    <property type="match status" value="1"/>
</dbReference>
<feature type="coiled-coil region" evidence="7">
    <location>
        <begin position="448"/>
        <end position="475"/>
    </location>
</feature>
<dbReference type="Gene3D" id="2.30.310.10">
    <property type="entry name" value="ibrinogen binding protein from staphylococcus aureus domain"/>
    <property type="match status" value="1"/>
</dbReference>
<dbReference type="OrthoDB" id="207084at2759"/>
<organism evidence="11 12">
    <name type="scientific">Phaedon cochleariae</name>
    <name type="common">Mustard beetle</name>
    <dbReference type="NCBI Taxonomy" id="80249"/>
    <lineage>
        <taxon>Eukaryota</taxon>
        <taxon>Metazoa</taxon>
        <taxon>Ecdysozoa</taxon>
        <taxon>Arthropoda</taxon>
        <taxon>Hexapoda</taxon>
        <taxon>Insecta</taxon>
        <taxon>Pterygota</taxon>
        <taxon>Neoptera</taxon>
        <taxon>Endopterygota</taxon>
        <taxon>Coleoptera</taxon>
        <taxon>Polyphaga</taxon>
        <taxon>Cucujiformia</taxon>
        <taxon>Chrysomeloidea</taxon>
        <taxon>Chrysomelidae</taxon>
        <taxon>Chrysomelinae</taxon>
        <taxon>Chrysomelini</taxon>
        <taxon>Phaedon</taxon>
    </lineage>
</organism>
<dbReference type="GO" id="GO:1990112">
    <property type="term" value="C:RQC complex"/>
    <property type="evidence" value="ECO:0007669"/>
    <property type="project" value="TreeGrafter"/>
</dbReference>
<keyword evidence="5 7" id="KW-0175">Coiled coil</keyword>
<dbReference type="InterPro" id="IPR051608">
    <property type="entry name" value="RQC_Subunit_NEMF"/>
</dbReference>
<dbReference type="NCBIfam" id="NF041120">
    <property type="entry name" value="RqcH_arch"/>
    <property type="match status" value="1"/>
</dbReference>
<keyword evidence="12" id="KW-1185">Reference proteome</keyword>
<name>A0A9P0DQ07_PHACE</name>
<dbReference type="AlphaFoldDB" id="A0A9P0DQ07"/>
<dbReference type="Pfam" id="PF11923">
    <property type="entry name" value="NFACT-C"/>
    <property type="match status" value="1"/>
</dbReference>
<feature type="region of interest" description="Disordered" evidence="8">
    <location>
        <begin position="642"/>
        <end position="708"/>
    </location>
</feature>
<feature type="compositionally biased region" description="Basic and acidic residues" evidence="8">
    <location>
        <begin position="801"/>
        <end position="814"/>
    </location>
</feature>
<dbReference type="GO" id="GO:0005634">
    <property type="term" value="C:nucleus"/>
    <property type="evidence" value="ECO:0007669"/>
    <property type="project" value="UniProtKB-SubCell"/>
</dbReference>
<feature type="compositionally biased region" description="Basic residues" evidence="8">
    <location>
        <begin position="786"/>
        <end position="800"/>
    </location>
</feature>
<evidence type="ECO:0000256" key="5">
    <source>
        <dbReference type="ARBA" id="ARBA00023054"/>
    </source>
</evidence>
<evidence type="ECO:0000256" key="1">
    <source>
        <dbReference type="ARBA" id="ARBA00004123"/>
    </source>
</evidence>
<dbReference type="InterPro" id="IPR021846">
    <property type="entry name" value="NFACT-C"/>
</dbReference>
<keyword evidence="4" id="KW-0963">Cytoplasm</keyword>
<evidence type="ECO:0000313" key="12">
    <source>
        <dbReference type="Proteomes" id="UP001153737"/>
    </source>
</evidence>
<evidence type="ECO:0000313" key="11">
    <source>
        <dbReference type="EMBL" id="CAH1163719.1"/>
    </source>
</evidence>
<feature type="domain" description="NFACT protein C-terminal" evidence="10">
    <location>
        <begin position="869"/>
        <end position="959"/>
    </location>
</feature>
<evidence type="ECO:0000259" key="9">
    <source>
        <dbReference type="Pfam" id="PF05670"/>
    </source>
</evidence>
<dbReference type="InterPro" id="IPR008532">
    <property type="entry name" value="NFACT_RNA-bd"/>
</dbReference>
<evidence type="ECO:0000256" key="8">
    <source>
        <dbReference type="SAM" id="MobiDB-lite"/>
    </source>
</evidence>
<dbReference type="GO" id="GO:0043023">
    <property type="term" value="F:ribosomal large subunit binding"/>
    <property type="evidence" value="ECO:0007669"/>
    <property type="project" value="TreeGrafter"/>
</dbReference>
<dbReference type="Proteomes" id="UP001153737">
    <property type="component" value="Chromosome 4"/>
</dbReference>
<dbReference type="GO" id="GO:1990116">
    <property type="term" value="P:ribosome-associated ubiquitin-dependent protein catabolic process"/>
    <property type="evidence" value="ECO:0007669"/>
    <property type="project" value="TreeGrafter"/>
</dbReference>
<evidence type="ECO:0000259" key="10">
    <source>
        <dbReference type="Pfam" id="PF11923"/>
    </source>
</evidence>
<dbReference type="FunFam" id="2.30.310.10:FF:000001">
    <property type="entry name" value="Nuclear export mediator factor Nemf"/>
    <property type="match status" value="1"/>
</dbReference>
<comment type="subcellular location">
    <subcellularLocation>
        <location evidence="2">Cytoplasm</location>
    </subcellularLocation>
    <subcellularLocation>
        <location evidence="1">Nucleus</location>
    </subcellularLocation>
</comment>
<evidence type="ECO:0008006" key="13">
    <source>
        <dbReference type="Google" id="ProtNLM"/>
    </source>
</evidence>
<protein>
    <recommendedName>
        <fullName evidence="13">Nuclear export mediator factor NEMF homolog</fullName>
    </recommendedName>
</protein>
<dbReference type="Pfam" id="PF05670">
    <property type="entry name" value="NFACT-R_1"/>
    <property type="match status" value="1"/>
</dbReference>
<dbReference type="PANTHER" id="PTHR15239:SF6">
    <property type="entry name" value="RIBOSOME QUALITY CONTROL COMPLEX SUBUNIT NEMF"/>
    <property type="match status" value="1"/>
</dbReference>
<feature type="coiled-coil region" evidence="7">
    <location>
        <begin position="300"/>
        <end position="337"/>
    </location>
</feature>
<reference evidence="11" key="1">
    <citation type="submission" date="2022-01" db="EMBL/GenBank/DDBJ databases">
        <authorList>
            <person name="King R."/>
        </authorList>
    </citation>
    <scope>NUCLEOTIDE SEQUENCE</scope>
</reference>
<keyword evidence="6" id="KW-0539">Nucleus</keyword>
<evidence type="ECO:0000256" key="4">
    <source>
        <dbReference type="ARBA" id="ARBA00022490"/>
    </source>
</evidence>
<dbReference type="EMBL" id="OU896710">
    <property type="protein sequence ID" value="CAH1163719.1"/>
    <property type="molecule type" value="Genomic_DNA"/>
</dbReference>
<feature type="domain" description="NFACT RNA-binding" evidence="9">
    <location>
        <begin position="493"/>
        <end position="603"/>
    </location>
</feature>
<accession>A0A9P0DQ07</accession>
<dbReference type="GO" id="GO:0000049">
    <property type="term" value="F:tRNA binding"/>
    <property type="evidence" value="ECO:0007669"/>
    <property type="project" value="TreeGrafter"/>
</dbReference>
<dbReference type="GO" id="GO:0072344">
    <property type="term" value="P:rescue of stalled ribosome"/>
    <property type="evidence" value="ECO:0007669"/>
    <property type="project" value="TreeGrafter"/>
</dbReference>
<dbReference type="GO" id="GO:0005737">
    <property type="term" value="C:cytoplasm"/>
    <property type="evidence" value="ECO:0007669"/>
    <property type="project" value="UniProtKB-SubCell"/>
</dbReference>
<feature type="region of interest" description="Disordered" evidence="8">
    <location>
        <begin position="754"/>
        <end position="866"/>
    </location>
</feature>
<comment type="similarity">
    <text evidence="3">Belongs to the NEMF family.</text>
</comment>
<reference evidence="11" key="2">
    <citation type="submission" date="2022-10" db="EMBL/GenBank/DDBJ databases">
        <authorList>
            <consortium name="ENA_rothamsted_submissions"/>
            <consortium name="culmorum"/>
            <person name="King R."/>
        </authorList>
    </citation>
    <scope>NUCLEOTIDE SEQUENCE</scope>
</reference>
<dbReference type="PANTHER" id="PTHR15239">
    <property type="entry name" value="NUCLEAR EXPORT MEDIATOR FACTOR NEMF"/>
    <property type="match status" value="1"/>
</dbReference>
<evidence type="ECO:0000256" key="6">
    <source>
        <dbReference type="ARBA" id="ARBA00023242"/>
    </source>
</evidence>
<proteinExistence type="inferred from homology"/>
<gene>
    <name evidence="11" type="ORF">PHAECO_LOCUS8528</name>
</gene>
<sequence>MKTRYNTYDIICTIAELQKFIGMRVNNIYDIDNKTYLIRLQRTEEKQVLLLESGIRIHSTSFEWPKNVAPSGFSMKMRKHLKNKRLESLTQLGVDRIVDLTFGSGEAAYHVIIELFDRGNMLLTDYEYVILYVLRPHTEGDKIKFAVKEKYPLDRARGEGVISKEKMIELLESGKPGDQLKKILVPNLEYGPPLIEHVLRIHGFSGSTKIGKDFDIANNIDALMSAINEAEHLFQKSLSGHNEGYIIQKREERVATEANSSSEFLSNQEFHPILFEQHKSLPHKDFTSFNEAVDEFFSSLESQKLELRAMQQEKDAMKKLANVRKDHDQRLQALEKTQNVDKQKAELITRNQELVDNAVLVVQTLLANQVSWEDIDDMVKTAATKGEPVAKLIKQLKLEMNHISLHLVDPFEESNEDEKLPSMVVEIDLALSAFANARKYYDQKRSAAKKQQKTIESQSKALKSAERKTKQTLKEVQTITNINKARKVYWFEKFFWFVSSENYLVIAGRDQQQNELIVKRYMKPTDVYVHADIHGASSVIIKNPSGLPVPPKTLNEAGTMAICYSVAWDAKVVTNAYWVWGEQVSKTAPTGEYLSTGSFMIRGKKNFLPPTHLILGLSFLFRLEDGCVEKHKGERKVMTVNEDDALSSVASEEDANEVEVEVEVDDSDGDEDDKETDTNEDNKDRLGTENKLEDISEHSSDDENSQFPDTHIKIQHFAGTKMNLMTEHTQLIQKSNQDDNVIFLGDNIPVILKNNKKQTNNKNDQKNKNRINAPEAERVIENSKQVSKRGQKSKLKKIKEKYKDQDDEERKMRMEILQSSGTSKDTKKSKKHKDDADKRKPAPRPARAPAPREAGAGGEDGDDEPTVQADVDVIDALTGVPAAEDELLFAVPVVAPYNALSSYKFKVKLTPGTARRGKAAKTVVAIFLKDRSITPREKDLLKAVKDEQLARNIPGKVKLSAPKLQVNRK</sequence>
<evidence type="ECO:0000256" key="3">
    <source>
        <dbReference type="ARBA" id="ARBA00008318"/>
    </source>
</evidence>
<feature type="compositionally biased region" description="Acidic residues" evidence="8">
    <location>
        <begin position="642"/>
        <end position="675"/>
    </location>
</feature>
<evidence type="ECO:0000256" key="7">
    <source>
        <dbReference type="SAM" id="Coils"/>
    </source>
</evidence>
<evidence type="ECO:0000256" key="2">
    <source>
        <dbReference type="ARBA" id="ARBA00004496"/>
    </source>
</evidence>
<feature type="compositionally biased region" description="Basic and acidic residues" evidence="8">
    <location>
        <begin position="676"/>
        <end position="701"/>
    </location>
</feature>